<reference evidence="13" key="1">
    <citation type="journal article" date="2023" name="Mol. Biol. Evol.">
        <title>Third-Generation Sequencing Reveals the Adaptive Role of the Epigenome in Three Deep-Sea Polychaetes.</title>
        <authorList>
            <person name="Perez M."/>
            <person name="Aroh O."/>
            <person name="Sun Y."/>
            <person name="Lan Y."/>
            <person name="Juniper S.K."/>
            <person name="Young C.R."/>
            <person name="Angers B."/>
            <person name="Qian P.Y."/>
        </authorList>
    </citation>
    <scope>NUCLEOTIDE SEQUENCE</scope>
    <source>
        <strain evidence="13">P08H-3</strain>
    </source>
</reference>
<feature type="coiled-coil region" evidence="9">
    <location>
        <begin position="295"/>
        <end position="329"/>
    </location>
</feature>
<dbReference type="Proteomes" id="UP001208570">
    <property type="component" value="Unassembled WGS sequence"/>
</dbReference>
<evidence type="ECO:0000256" key="10">
    <source>
        <dbReference type="SAM" id="MobiDB-lite"/>
    </source>
</evidence>
<feature type="transmembrane region" description="Helical" evidence="11">
    <location>
        <begin position="214"/>
        <end position="231"/>
    </location>
</feature>
<feature type="domain" description="G-protein coupled receptors family 3 profile" evidence="12">
    <location>
        <begin position="1"/>
        <end position="262"/>
    </location>
</feature>
<feature type="transmembrane region" description="Helical" evidence="11">
    <location>
        <begin position="113"/>
        <end position="134"/>
    </location>
</feature>
<evidence type="ECO:0000256" key="4">
    <source>
        <dbReference type="ARBA" id="ARBA00023040"/>
    </source>
</evidence>
<keyword evidence="4" id="KW-0297">G-protein coupled receptor</keyword>
<evidence type="ECO:0000256" key="2">
    <source>
        <dbReference type="ARBA" id="ARBA00022692"/>
    </source>
</evidence>
<keyword evidence="5 11" id="KW-0472">Membrane</keyword>
<evidence type="ECO:0000313" key="14">
    <source>
        <dbReference type="Proteomes" id="UP001208570"/>
    </source>
</evidence>
<evidence type="ECO:0000256" key="7">
    <source>
        <dbReference type="ARBA" id="ARBA00023180"/>
    </source>
</evidence>
<evidence type="ECO:0000256" key="5">
    <source>
        <dbReference type="ARBA" id="ARBA00023136"/>
    </source>
</evidence>
<dbReference type="InterPro" id="IPR017978">
    <property type="entry name" value="GPCR_3_C"/>
</dbReference>
<evidence type="ECO:0000256" key="11">
    <source>
        <dbReference type="SAM" id="Phobius"/>
    </source>
</evidence>
<dbReference type="GO" id="GO:0038039">
    <property type="term" value="C:G protein-coupled receptor heterodimeric complex"/>
    <property type="evidence" value="ECO:0007669"/>
    <property type="project" value="TreeGrafter"/>
</dbReference>
<evidence type="ECO:0000313" key="13">
    <source>
        <dbReference type="EMBL" id="KAK2166254.1"/>
    </source>
</evidence>
<proteinExistence type="predicted"/>
<evidence type="ECO:0000256" key="3">
    <source>
        <dbReference type="ARBA" id="ARBA00022989"/>
    </source>
</evidence>
<dbReference type="AlphaFoldDB" id="A0AAD9NGG3"/>
<keyword evidence="6" id="KW-0675">Receptor</keyword>
<evidence type="ECO:0000256" key="6">
    <source>
        <dbReference type="ARBA" id="ARBA00023170"/>
    </source>
</evidence>
<gene>
    <name evidence="13" type="ORF">LSH36_40g05026</name>
</gene>
<dbReference type="GO" id="GO:0007214">
    <property type="term" value="P:gamma-aminobutyric acid signaling pathway"/>
    <property type="evidence" value="ECO:0007669"/>
    <property type="project" value="TreeGrafter"/>
</dbReference>
<evidence type="ECO:0000256" key="1">
    <source>
        <dbReference type="ARBA" id="ARBA00004141"/>
    </source>
</evidence>
<protein>
    <recommendedName>
        <fullName evidence="12">G-protein coupled receptors family 3 profile domain-containing protein</fullName>
    </recommendedName>
</protein>
<sequence length="392" mass="44063">MTILASLGLVLTLLFLVFNIHYRHRKYIKMSSPNMNNIILTGAMCAFLAMIFGGIDSNLVSTDVHLTMCKFYNWTLSLGFSLAFGAMFSKTWRVHKIFTNKKIQRMVIRDYQLMGIVCILVCLDVTVLAVWEIVDPLLLKFHNKTMEQIPDPVNDNQVLIPQTRFCESPHMWYFVGIIYAIKGLLLVFGAFLAFETRKVTVPALNDSKFIGISVYNVVVLCLIGVPIALVMKEQVDASYALISLFIFFATSMTVCLVFVPKIVHRNRQPHSGTMFTKTSESTASKGRAIVLASNYDVDDNELEKLRTENDQLKTSLDQCQRRLADFERHSHLNGLSPTSPCLSPDSLSPTNPCLPFDGTSPVTVSDIISPFIDADDSIEIDEQDSPLNQEQE</sequence>
<dbReference type="PROSITE" id="PS50259">
    <property type="entry name" value="G_PROTEIN_RECEP_F3_4"/>
    <property type="match status" value="1"/>
</dbReference>
<organism evidence="13 14">
    <name type="scientific">Paralvinella palmiformis</name>
    <dbReference type="NCBI Taxonomy" id="53620"/>
    <lineage>
        <taxon>Eukaryota</taxon>
        <taxon>Metazoa</taxon>
        <taxon>Spiralia</taxon>
        <taxon>Lophotrochozoa</taxon>
        <taxon>Annelida</taxon>
        <taxon>Polychaeta</taxon>
        <taxon>Sedentaria</taxon>
        <taxon>Canalipalpata</taxon>
        <taxon>Terebellida</taxon>
        <taxon>Terebelliformia</taxon>
        <taxon>Alvinellidae</taxon>
        <taxon>Paralvinella</taxon>
    </lineage>
</organism>
<keyword evidence="8" id="KW-0807">Transducer</keyword>
<feature type="transmembrane region" description="Helical" evidence="11">
    <location>
        <begin position="71"/>
        <end position="92"/>
    </location>
</feature>
<keyword evidence="9" id="KW-0175">Coiled coil</keyword>
<feature type="region of interest" description="Disordered" evidence="10">
    <location>
        <begin position="373"/>
        <end position="392"/>
    </location>
</feature>
<keyword evidence="14" id="KW-1185">Reference proteome</keyword>
<keyword evidence="7" id="KW-0325">Glycoprotein</keyword>
<evidence type="ECO:0000256" key="9">
    <source>
        <dbReference type="SAM" id="Coils"/>
    </source>
</evidence>
<feature type="transmembrane region" description="Helical" evidence="11">
    <location>
        <begin position="237"/>
        <end position="259"/>
    </location>
</feature>
<feature type="transmembrane region" description="Helical" evidence="11">
    <location>
        <begin position="171"/>
        <end position="194"/>
    </location>
</feature>
<dbReference type="PANTHER" id="PTHR10519">
    <property type="entry name" value="GABA-B RECEPTOR"/>
    <property type="match status" value="1"/>
</dbReference>
<feature type="compositionally biased region" description="Acidic residues" evidence="10">
    <location>
        <begin position="373"/>
        <end position="384"/>
    </location>
</feature>
<dbReference type="EMBL" id="JAODUP010000040">
    <property type="protein sequence ID" value="KAK2166254.1"/>
    <property type="molecule type" value="Genomic_DNA"/>
</dbReference>
<comment type="caution">
    <text evidence="13">The sequence shown here is derived from an EMBL/GenBank/DDBJ whole genome shotgun (WGS) entry which is preliminary data.</text>
</comment>
<keyword evidence="3 11" id="KW-1133">Transmembrane helix</keyword>
<dbReference type="Pfam" id="PF00003">
    <property type="entry name" value="7tm_3"/>
    <property type="match status" value="1"/>
</dbReference>
<dbReference type="GO" id="GO:0004965">
    <property type="term" value="F:G protein-coupled GABA receptor activity"/>
    <property type="evidence" value="ECO:0007669"/>
    <property type="project" value="InterPro"/>
</dbReference>
<feature type="transmembrane region" description="Helical" evidence="11">
    <location>
        <begin position="34"/>
        <end position="55"/>
    </location>
</feature>
<name>A0AAD9NGG3_9ANNE</name>
<feature type="transmembrane region" description="Helical" evidence="11">
    <location>
        <begin position="6"/>
        <end position="22"/>
    </location>
</feature>
<dbReference type="InterPro" id="IPR002455">
    <property type="entry name" value="GPCR3_GABA-B"/>
</dbReference>
<comment type="subcellular location">
    <subcellularLocation>
        <location evidence="1">Membrane</location>
        <topology evidence="1">Multi-pass membrane protein</topology>
    </subcellularLocation>
</comment>
<evidence type="ECO:0000259" key="12">
    <source>
        <dbReference type="PROSITE" id="PS50259"/>
    </source>
</evidence>
<keyword evidence="2 11" id="KW-0812">Transmembrane</keyword>
<accession>A0AAD9NGG3</accession>
<dbReference type="PRINTS" id="PR01176">
    <property type="entry name" value="GABABRECEPTR"/>
</dbReference>
<dbReference type="PANTHER" id="PTHR10519:SF74">
    <property type="entry name" value="GAMMA-AMINOBUTYRIC ACID TYPE B RECEPTOR SUBUNIT 2"/>
    <property type="match status" value="1"/>
</dbReference>
<evidence type="ECO:0000256" key="8">
    <source>
        <dbReference type="ARBA" id="ARBA00023224"/>
    </source>
</evidence>